<dbReference type="GO" id="GO:0099621">
    <property type="term" value="F:undecaprenyl-phosphate 4-deoxy-4-formamido-L-arabinose transferase activity"/>
    <property type="evidence" value="ECO:0007669"/>
    <property type="project" value="UniProtKB-EC"/>
</dbReference>
<dbReference type="EC" id="2.4.2.53" evidence="2"/>
<sequence>MLMDKEYRPGLISVVMPCFNAERFIEEAVASVMNQSYENVELIVVDDGSTDDSKDILKNLVDNYSDRMIVLSQKNKGPYPARNFGLRHAKGEFVAFLDADDYWGLDCLEKLHAALSAGNAVLAYCGWQNVGLSEKRSQPYIPPDYESGNKLEYFLRASAPWPIHAALARRRVLDHVGRFDEHWPTCMDYDLWLRIGIMRPIVRVPKVLAFYRHHDRGQITSTQWRQAITVWRIKKNFLKNHQDIRARFSTERLRELIDGALLRRAYDCYWRRDLVSAQYIFRTVLLTHRYKLKDLKYILPALLPGNWYVAFIHKIDAHYIEK</sequence>
<dbReference type="Pfam" id="PF00535">
    <property type="entry name" value="Glycos_transf_2"/>
    <property type="match status" value="1"/>
</dbReference>
<dbReference type="Gene3D" id="3.90.550.10">
    <property type="entry name" value="Spore Coat Polysaccharide Biosynthesis Protein SpsA, Chain A"/>
    <property type="match status" value="1"/>
</dbReference>
<organism evidence="2">
    <name type="scientific">Candidatus Methanogaster sp. ANME-2c ERB4</name>
    <dbReference type="NCBI Taxonomy" id="2759911"/>
    <lineage>
        <taxon>Archaea</taxon>
        <taxon>Methanobacteriati</taxon>
        <taxon>Methanobacteriota</taxon>
        <taxon>Stenosarchaea group</taxon>
        <taxon>Methanomicrobia</taxon>
        <taxon>Methanosarcinales</taxon>
        <taxon>ANME-2 cluster</taxon>
        <taxon>Candidatus Methanogasteraceae</taxon>
        <taxon>Candidatus Methanogaster</taxon>
    </lineage>
</organism>
<evidence type="ECO:0000313" key="2">
    <source>
        <dbReference type="EMBL" id="QNO45267.1"/>
    </source>
</evidence>
<evidence type="ECO:0000259" key="1">
    <source>
        <dbReference type="Pfam" id="PF00535"/>
    </source>
</evidence>
<protein>
    <submittedName>
        <fullName evidence="2">Undecaprenyl-phosphate 4-deoxy-4-formamido-L-arabinose transferase</fullName>
        <ecNumber evidence="2">2.4.2.53</ecNumber>
    </submittedName>
</protein>
<gene>
    <name evidence="2" type="primary">arnC</name>
    <name evidence="2" type="ORF">GHMBFEBI_00001</name>
</gene>
<name>A0A7G9YB83_9EURY</name>
<feature type="domain" description="Glycosyltransferase 2-like" evidence="1">
    <location>
        <begin position="13"/>
        <end position="159"/>
    </location>
</feature>
<dbReference type="EMBL" id="MT631090">
    <property type="protein sequence ID" value="QNO45267.1"/>
    <property type="molecule type" value="Genomic_DNA"/>
</dbReference>
<dbReference type="GO" id="GO:0016758">
    <property type="term" value="F:hexosyltransferase activity"/>
    <property type="evidence" value="ECO:0007669"/>
    <property type="project" value="UniProtKB-ARBA"/>
</dbReference>
<keyword evidence="2" id="KW-0808">Transferase</keyword>
<keyword evidence="2" id="KW-0328">Glycosyltransferase</keyword>
<dbReference type="SUPFAM" id="SSF53448">
    <property type="entry name" value="Nucleotide-diphospho-sugar transferases"/>
    <property type="match status" value="1"/>
</dbReference>
<dbReference type="InterPro" id="IPR001173">
    <property type="entry name" value="Glyco_trans_2-like"/>
</dbReference>
<dbReference type="AlphaFoldDB" id="A0A7G9YB83"/>
<dbReference type="PANTHER" id="PTHR22916">
    <property type="entry name" value="GLYCOSYLTRANSFERASE"/>
    <property type="match status" value="1"/>
</dbReference>
<dbReference type="InterPro" id="IPR029044">
    <property type="entry name" value="Nucleotide-diphossugar_trans"/>
</dbReference>
<proteinExistence type="predicted"/>
<accession>A0A7G9YB83</accession>
<dbReference type="PANTHER" id="PTHR22916:SF3">
    <property type="entry name" value="UDP-GLCNAC:BETAGAL BETA-1,3-N-ACETYLGLUCOSAMINYLTRANSFERASE-LIKE PROTEIN 1"/>
    <property type="match status" value="1"/>
</dbReference>
<reference evidence="2" key="1">
    <citation type="submission" date="2020-06" db="EMBL/GenBank/DDBJ databases">
        <title>Unique genomic features of the anaerobic methanotrophic archaea.</title>
        <authorList>
            <person name="Chadwick G.L."/>
            <person name="Skennerton C.T."/>
            <person name="Laso-Perez R."/>
            <person name="Leu A.O."/>
            <person name="Speth D.R."/>
            <person name="Yu H."/>
            <person name="Morgan-Lang C."/>
            <person name="Hatzenpichler R."/>
            <person name="Goudeau D."/>
            <person name="Malmstrom R."/>
            <person name="Brazelton W.J."/>
            <person name="Woyke T."/>
            <person name="Hallam S.J."/>
            <person name="Tyson G.W."/>
            <person name="Wegener G."/>
            <person name="Boetius A."/>
            <person name="Orphan V."/>
        </authorList>
    </citation>
    <scope>NUCLEOTIDE SEQUENCE</scope>
</reference>